<gene>
    <name evidence="3" type="ORF">TWF506_011319</name>
</gene>
<reference evidence="3 4" key="1">
    <citation type="submission" date="2019-10" db="EMBL/GenBank/DDBJ databases">
        <authorList>
            <person name="Palmer J.M."/>
        </authorList>
    </citation>
    <scope>NUCLEOTIDE SEQUENCE [LARGE SCALE GENOMIC DNA]</scope>
    <source>
        <strain evidence="3 4">TWF506</strain>
    </source>
</reference>
<evidence type="ECO:0000313" key="4">
    <source>
        <dbReference type="Proteomes" id="UP001307849"/>
    </source>
</evidence>
<comment type="caution">
    <text evidence="3">The sequence shown here is derived from an EMBL/GenBank/DDBJ whole genome shotgun (WGS) entry which is preliminary data.</text>
</comment>
<keyword evidence="4" id="KW-1185">Reference proteome</keyword>
<feature type="compositionally biased region" description="Polar residues" evidence="1">
    <location>
        <begin position="125"/>
        <end position="134"/>
    </location>
</feature>
<dbReference type="AlphaFoldDB" id="A0AAN8N628"/>
<dbReference type="Pfam" id="PF14420">
    <property type="entry name" value="Clr5"/>
    <property type="match status" value="1"/>
</dbReference>
<evidence type="ECO:0000256" key="1">
    <source>
        <dbReference type="SAM" id="MobiDB-lite"/>
    </source>
</evidence>
<evidence type="ECO:0000313" key="3">
    <source>
        <dbReference type="EMBL" id="KAK6506409.1"/>
    </source>
</evidence>
<feature type="compositionally biased region" description="Low complexity" evidence="1">
    <location>
        <begin position="110"/>
        <end position="124"/>
    </location>
</feature>
<feature type="domain" description="Clr5" evidence="2">
    <location>
        <begin position="1"/>
        <end position="54"/>
    </location>
</feature>
<feature type="region of interest" description="Disordered" evidence="1">
    <location>
        <begin position="74"/>
        <end position="134"/>
    </location>
</feature>
<sequence>MTYDWEKHKETLRGLYQARKTYHEIREYMILNHDFKASINAYKEMLKKQWGWDKYHRGTISGRTIVKRKSRLKQQNLERENVKVSREPPDVPPPRLQEQRNKGEKNINPSSQLLQSTTDTQTAQGSSYSPIQSIDNPSEGTWPYFAGSLKWWEENFSYHHACASFEGSKTSYIGQPLTSPPHCCDCLNDFGPRRRFGYFKLSEKLRLLKNVSILSLLDTDHRRDYGKDMLRILDTVLGIIELYYGKPEFIDENHGCTSSSTELFLIKRVRNRARRMQQLIFERPTRNFLGIIRLGHLSLTLILPTVAFAFHREEYISLIQETASLVWNLLSTWGGRWASSLHFQALGAGVEGHENPGSLFDETPLLLYGSVASYWNQYIFLVLRTYLGICKNRRTGGLEECNPEGKTSRLLRPNFFGPTRSFKDLGAEILSGEVPFSWIRWLLEKEGSESDPIEQPGVDMIQPMSAFIENWPKSPPLEELQSAPLELITPVCGDYIFLNQAGIPTSAITKFAETTKRLAHSYQKIGDTHIALDIYNIFHQRLLSFSTDSYFYAIQTKDAGTILSSISMLLVKKDMRQEKVQFWGTHIQKFIIPHKPECRFENIIKKKFGITFQTILELFVQKNRSRMYHEDTNRLEKQLIRACKEYLREKS</sequence>
<accession>A0AAN8N628</accession>
<proteinExistence type="predicted"/>
<protein>
    <recommendedName>
        <fullName evidence="2">Clr5 domain-containing protein</fullName>
    </recommendedName>
</protein>
<organism evidence="3 4">
    <name type="scientific">Arthrobotrys conoides</name>
    <dbReference type="NCBI Taxonomy" id="74498"/>
    <lineage>
        <taxon>Eukaryota</taxon>
        <taxon>Fungi</taxon>
        <taxon>Dikarya</taxon>
        <taxon>Ascomycota</taxon>
        <taxon>Pezizomycotina</taxon>
        <taxon>Orbiliomycetes</taxon>
        <taxon>Orbiliales</taxon>
        <taxon>Orbiliaceae</taxon>
        <taxon>Arthrobotrys</taxon>
    </lineage>
</organism>
<evidence type="ECO:0000259" key="2">
    <source>
        <dbReference type="Pfam" id="PF14420"/>
    </source>
</evidence>
<dbReference type="Proteomes" id="UP001307849">
    <property type="component" value="Unassembled WGS sequence"/>
</dbReference>
<name>A0AAN8N628_9PEZI</name>
<dbReference type="EMBL" id="JAVHJM010000009">
    <property type="protein sequence ID" value="KAK6506409.1"/>
    <property type="molecule type" value="Genomic_DNA"/>
</dbReference>
<dbReference type="InterPro" id="IPR025676">
    <property type="entry name" value="Clr5_dom"/>
</dbReference>
<feature type="compositionally biased region" description="Basic and acidic residues" evidence="1">
    <location>
        <begin position="76"/>
        <end position="89"/>
    </location>
</feature>